<protein>
    <submittedName>
        <fullName evidence="1">Uncharacterized protein</fullName>
    </submittedName>
</protein>
<dbReference type="EMBL" id="ML119316">
    <property type="protein sequence ID" value="RPB06492.1"/>
    <property type="molecule type" value="Genomic_DNA"/>
</dbReference>
<organism evidence="1 2">
    <name type="scientific">Morchella conica CCBAS932</name>
    <dbReference type="NCBI Taxonomy" id="1392247"/>
    <lineage>
        <taxon>Eukaryota</taxon>
        <taxon>Fungi</taxon>
        <taxon>Dikarya</taxon>
        <taxon>Ascomycota</taxon>
        <taxon>Pezizomycotina</taxon>
        <taxon>Pezizomycetes</taxon>
        <taxon>Pezizales</taxon>
        <taxon>Morchellaceae</taxon>
        <taxon>Morchella</taxon>
    </lineage>
</organism>
<keyword evidence="2" id="KW-1185">Reference proteome</keyword>
<dbReference type="InParanoid" id="A0A3N4KAX5"/>
<evidence type="ECO:0000313" key="1">
    <source>
        <dbReference type="EMBL" id="RPB06492.1"/>
    </source>
</evidence>
<dbReference type="Proteomes" id="UP000277580">
    <property type="component" value="Unassembled WGS sequence"/>
</dbReference>
<accession>A0A3N4KAX5</accession>
<sequence length="181" mass="20684">MEARFGGVLVYLCPGPRVIFLKINELSLEVLEARTDIVLETPCPFGSPSLRVIEDMSSRQGGSTSRRIVCRRVVYGVYLNRISRQEPKFDRRLWKEFGYKIALSRVHVWSQIYVTQCGASVGWLMCCERGWFKRGFSCSASRDPAIYQNKEYSYILMHWIPRNTGGNFLCSSVVLPGAPDM</sequence>
<gene>
    <name evidence="1" type="ORF">P167DRAFT_550485</name>
</gene>
<reference evidence="1 2" key="1">
    <citation type="journal article" date="2018" name="Nat. Ecol. Evol.">
        <title>Pezizomycetes genomes reveal the molecular basis of ectomycorrhizal truffle lifestyle.</title>
        <authorList>
            <person name="Murat C."/>
            <person name="Payen T."/>
            <person name="Noel B."/>
            <person name="Kuo A."/>
            <person name="Morin E."/>
            <person name="Chen J."/>
            <person name="Kohler A."/>
            <person name="Krizsan K."/>
            <person name="Balestrini R."/>
            <person name="Da Silva C."/>
            <person name="Montanini B."/>
            <person name="Hainaut M."/>
            <person name="Levati E."/>
            <person name="Barry K.W."/>
            <person name="Belfiori B."/>
            <person name="Cichocki N."/>
            <person name="Clum A."/>
            <person name="Dockter R.B."/>
            <person name="Fauchery L."/>
            <person name="Guy J."/>
            <person name="Iotti M."/>
            <person name="Le Tacon F."/>
            <person name="Lindquist E.A."/>
            <person name="Lipzen A."/>
            <person name="Malagnac F."/>
            <person name="Mello A."/>
            <person name="Molinier V."/>
            <person name="Miyauchi S."/>
            <person name="Poulain J."/>
            <person name="Riccioni C."/>
            <person name="Rubini A."/>
            <person name="Sitrit Y."/>
            <person name="Splivallo R."/>
            <person name="Traeger S."/>
            <person name="Wang M."/>
            <person name="Zifcakova L."/>
            <person name="Wipf D."/>
            <person name="Zambonelli A."/>
            <person name="Paolocci F."/>
            <person name="Nowrousian M."/>
            <person name="Ottonello S."/>
            <person name="Baldrian P."/>
            <person name="Spatafora J.W."/>
            <person name="Henrissat B."/>
            <person name="Nagy L.G."/>
            <person name="Aury J.M."/>
            <person name="Wincker P."/>
            <person name="Grigoriev I.V."/>
            <person name="Bonfante P."/>
            <person name="Martin F.M."/>
        </authorList>
    </citation>
    <scope>NUCLEOTIDE SEQUENCE [LARGE SCALE GENOMIC DNA]</scope>
    <source>
        <strain evidence="1 2">CCBAS932</strain>
    </source>
</reference>
<name>A0A3N4KAX5_9PEZI</name>
<proteinExistence type="predicted"/>
<evidence type="ECO:0000313" key="2">
    <source>
        <dbReference type="Proteomes" id="UP000277580"/>
    </source>
</evidence>
<dbReference type="AlphaFoldDB" id="A0A3N4KAX5"/>